<dbReference type="Gene3D" id="3.90.1320.10">
    <property type="entry name" value="Outer-capsid protein sigma 3, large lobe"/>
    <property type="match status" value="1"/>
</dbReference>
<dbReference type="Pfam" id="PF14365">
    <property type="entry name" value="Neprosin_AP"/>
    <property type="match status" value="1"/>
</dbReference>
<proteinExistence type="predicted"/>
<organism evidence="3 4">
    <name type="scientific">Eutrema salsugineum</name>
    <name type="common">Saltwater cress</name>
    <name type="synonym">Sisymbrium salsugineum</name>
    <dbReference type="NCBI Taxonomy" id="72664"/>
    <lineage>
        <taxon>Eukaryota</taxon>
        <taxon>Viridiplantae</taxon>
        <taxon>Streptophyta</taxon>
        <taxon>Embryophyta</taxon>
        <taxon>Tracheophyta</taxon>
        <taxon>Spermatophyta</taxon>
        <taxon>Magnoliopsida</taxon>
        <taxon>eudicotyledons</taxon>
        <taxon>Gunneridae</taxon>
        <taxon>Pentapetalae</taxon>
        <taxon>rosids</taxon>
        <taxon>malvids</taxon>
        <taxon>Brassicales</taxon>
        <taxon>Brassicaceae</taxon>
        <taxon>Eutremeae</taxon>
        <taxon>Eutrema</taxon>
    </lineage>
</organism>
<feature type="non-terminal residue" evidence="3">
    <location>
        <position position="1"/>
    </location>
</feature>
<dbReference type="EMBL" id="KI517748">
    <property type="protein sequence ID" value="ESQ32128.1"/>
    <property type="molecule type" value="Genomic_DNA"/>
</dbReference>
<dbReference type="InterPro" id="IPR004314">
    <property type="entry name" value="Neprosin"/>
</dbReference>
<dbReference type="InterPro" id="IPR025521">
    <property type="entry name" value="Neprosin_propep"/>
</dbReference>
<name>V4KXK6_EUTSA</name>
<dbReference type="OrthoDB" id="1858978at2759"/>
<evidence type="ECO:0000313" key="3">
    <source>
        <dbReference type="EMBL" id="ESQ32128.1"/>
    </source>
</evidence>
<dbReference type="InterPro" id="IPR053168">
    <property type="entry name" value="Glutamic_endopeptidase"/>
</dbReference>
<dbReference type="PANTHER" id="PTHR31589">
    <property type="entry name" value="PROTEIN, PUTATIVE (DUF239)-RELATED-RELATED"/>
    <property type="match status" value="1"/>
</dbReference>
<dbReference type="PANTHER" id="PTHR31589:SF2">
    <property type="entry name" value="ASLB (DUF239)-RELATED"/>
    <property type="match status" value="1"/>
</dbReference>
<dbReference type="STRING" id="72664.V4KXK6"/>
<dbReference type="Proteomes" id="UP000030689">
    <property type="component" value="Unassembled WGS sequence"/>
</dbReference>
<dbReference type="KEGG" id="eus:EUTSA_v10005458mg"/>
<keyword evidence="4" id="KW-1185">Reference proteome</keyword>
<gene>
    <name evidence="3" type="ORF">EUTSA_v10005458mg</name>
</gene>
<accession>V4KXK6</accession>
<keyword evidence="1" id="KW-0732">Signal</keyword>
<reference evidence="3 4" key="1">
    <citation type="journal article" date="2013" name="Front. Plant Sci.">
        <title>The Reference Genome of the Halophytic Plant Eutrema salsugineum.</title>
        <authorList>
            <person name="Yang R."/>
            <person name="Jarvis D.E."/>
            <person name="Chen H."/>
            <person name="Beilstein M.A."/>
            <person name="Grimwood J."/>
            <person name="Jenkins J."/>
            <person name="Shu S."/>
            <person name="Prochnik S."/>
            <person name="Xin M."/>
            <person name="Ma C."/>
            <person name="Schmutz J."/>
            <person name="Wing R.A."/>
            <person name="Mitchell-Olds T."/>
            <person name="Schumaker K.S."/>
            <person name="Wang X."/>
        </authorList>
    </citation>
    <scope>NUCLEOTIDE SEQUENCE [LARGE SCALE GENOMIC DNA]</scope>
</reference>
<feature type="signal peptide" evidence="1">
    <location>
        <begin position="1"/>
        <end position="20"/>
    </location>
</feature>
<evidence type="ECO:0000313" key="4">
    <source>
        <dbReference type="Proteomes" id="UP000030689"/>
    </source>
</evidence>
<sequence length="412" mass="46555">ALTMFLTFAIASVFYNGVYGTASQEIDMMLNTLNKPALKTIKSEDGDIIDCVDIYKQPAFDHPALANHKIQMKPSVEFGSKKSNIPKSGSSKPVTYQIWSKSGRCPVGTIPIRRVSREDISRASSPSRFGRKTPHIYKFLDQAHQHEANINLTAEKPHNPRPQDRSEAFLLAVGSNFLGAQSKINVWNPQGVQKNDYSSAQIWLLAGLPEISETIEAGWVVNPGVFGDNRTRLFTYWTTDAYHKTGCMNLLCSGFVQTSTQIALGATLKHISSRLFKQYHITLSIFLDPKGNWWLSTPHFVLGYWPGTLFKHLRQNATAVQWGGEVYSPNVRKKPHTKTPMGSGEWPYNLYTRACYHTNIRIKDSSLQLKYPERPIEFSDEYDCYSTVLHKRTEESEPHFFFGGPGQSLRCP</sequence>
<feature type="domain" description="Neprosin PEP catalytic" evidence="2">
    <location>
        <begin position="157"/>
        <end position="412"/>
    </location>
</feature>
<evidence type="ECO:0000256" key="1">
    <source>
        <dbReference type="SAM" id="SignalP"/>
    </source>
</evidence>
<evidence type="ECO:0000259" key="2">
    <source>
        <dbReference type="PROSITE" id="PS52045"/>
    </source>
</evidence>
<dbReference type="AlphaFoldDB" id="V4KXK6"/>
<dbReference type="Pfam" id="PF03080">
    <property type="entry name" value="Neprosin"/>
    <property type="match status" value="1"/>
</dbReference>
<feature type="chain" id="PRO_5004721089" description="Neprosin PEP catalytic domain-containing protein" evidence="1">
    <location>
        <begin position="21"/>
        <end position="412"/>
    </location>
</feature>
<dbReference type="eggNOG" id="ENOG502QRGN">
    <property type="taxonomic scope" value="Eukaryota"/>
</dbReference>
<dbReference type="PROSITE" id="PS52045">
    <property type="entry name" value="NEPROSIN_PEP_CD"/>
    <property type="match status" value="1"/>
</dbReference>
<dbReference type="Gramene" id="ESQ32128">
    <property type="protein sequence ID" value="ESQ32128"/>
    <property type="gene ID" value="EUTSA_v10005458mg"/>
</dbReference>
<protein>
    <recommendedName>
        <fullName evidence="2">Neprosin PEP catalytic domain-containing protein</fullName>
    </recommendedName>
</protein>
<dbReference type="OMA" id="SHEQYHI"/>